<dbReference type="InterPro" id="IPR047224">
    <property type="entry name" value="FAS_alpha_su_C"/>
</dbReference>
<proteinExistence type="inferred from homology"/>
<evidence type="ECO:0000256" key="7">
    <source>
        <dbReference type="ARBA" id="ARBA00023002"/>
    </source>
</evidence>
<dbReference type="InterPro" id="IPR050830">
    <property type="entry name" value="Fungal_FAS"/>
</dbReference>
<dbReference type="GO" id="GO:0004321">
    <property type="term" value="F:fatty-acyl-CoA synthase activity"/>
    <property type="evidence" value="ECO:0007669"/>
    <property type="project" value="UniProtKB-EC"/>
</dbReference>
<evidence type="ECO:0000256" key="1">
    <source>
        <dbReference type="ARBA" id="ARBA00007485"/>
    </source>
</evidence>
<dbReference type="PANTHER" id="PTHR10982:SF21">
    <property type="entry name" value="FATTY ACID SYNTHASE SUBUNIT BETA"/>
    <property type="match status" value="1"/>
</dbReference>
<keyword evidence="18" id="KW-1185">Reference proteome</keyword>
<dbReference type="Gene3D" id="3.30.70.2490">
    <property type="match status" value="1"/>
</dbReference>
<comment type="catalytic activity">
    <reaction evidence="9 11">
        <text>a (3R)-hydroxyacyl-[ACP] + NADP(+) = a 3-oxoacyl-[ACP] + NADPH + H(+)</text>
        <dbReference type="Rhea" id="RHEA:17397"/>
        <dbReference type="Rhea" id="RHEA-COMP:9916"/>
        <dbReference type="Rhea" id="RHEA-COMP:9945"/>
        <dbReference type="ChEBI" id="CHEBI:15378"/>
        <dbReference type="ChEBI" id="CHEBI:57783"/>
        <dbReference type="ChEBI" id="CHEBI:58349"/>
        <dbReference type="ChEBI" id="CHEBI:78776"/>
        <dbReference type="ChEBI" id="CHEBI:78827"/>
        <dbReference type="EC" id="1.1.1.100"/>
    </reaction>
</comment>
<evidence type="ECO:0000313" key="18">
    <source>
        <dbReference type="Proteomes" id="UP000510647"/>
    </source>
</evidence>
<keyword evidence="7" id="KW-0560">Oxidoreductase</keyword>
<name>A0A7H9HMF2_9SACH</name>
<dbReference type="GO" id="GO:0005835">
    <property type="term" value="C:fatty acid synthase complex"/>
    <property type="evidence" value="ECO:0007669"/>
    <property type="project" value="InterPro"/>
</dbReference>
<evidence type="ECO:0000256" key="8">
    <source>
        <dbReference type="ARBA" id="ARBA00023160"/>
    </source>
</evidence>
<dbReference type="Pfam" id="PF02801">
    <property type="entry name" value="Ketoacyl-synt_C"/>
    <property type="match status" value="1"/>
</dbReference>
<dbReference type="InterPro" id="IPR014031">
    <property type="entry name" value="Ketoacyl_synth_C"/>
</dbReference>
<gene>
    <name evidence="17" type="ORF">HG537_0B03050</name>
</gene>
<dbReference type="SUPFAM" id="SSF53901">
    <property type="entry name" value="Thiolase-like"/>
    <property type="match status" value="2"/>
</dbReference>
<evidence type="ECO:0000259" key="16">
    <source>
        <dbReference type="PROSITE" id="PS52004"/>
    </source>
</evidence>
<dbReference type="GO" id="GO:0004316">
    <property type="term" value="F:3-oxoacyl-[acyl-carrier-protein] reductase (NADPH) activity"/>
    <property type="evidence" value="ECO:0007669"/>
    <property type="project" value="UniProtKB-EC"/>
</dbReference>
<accession>A0A7H9HMF2</accession>
<evidence type="ECO:0000256" key="5">
    <source>
        <dbReference type="ARBA" id="ARBA00022832"/>
    </source>
</evidence>
<dbReference type="EC" id="1.1.1.100" evidence="11"/>
<dbReference type="InterPro" id="IPR018201">
    <property type="entry name" value="Ketoacyl_synth_AS"/>
</dbReference>
<keyword evidence="8" id="KW-0443">Lipid metabolism</keyword>
<keyword evidence="2 11" id="KW-0596">Phosphopantetheine</keyword>
<evidence type="ECO:0000256" key="4">
    <source>
        <dbReference type="ARBA" id="ARBA00022679"/>
    </source>
</evidence>
<comment type="similarity">
    <text evidence="1 11">Belongs to the thiolase-like superfamily. Fungal fatty acid synthetase subunit alpha family.</text>
</comment>
<feature type="region of interest" description="Disordered" evidence="15">
    <location>
        <begin position="93"/>
        <end position="121"/>
    </location>
</feature>
<keyword evidence="8" id="KW-0275">Fatty acid biosynthesis</keyword>
<evidence type="ECO:0000256" key="12">
    <source>
        <dbReference type="PIRSR" id="PIRSR000454-1"/>
    </source>
</evidence>
<evidence type="ECO:0000256" key="6">
    <source>
        <dbReference type="ARBA" id="ARBA00022857"/>
    </source>
</evidence>
<dbReference type="Gene3D" id="3.90.25.70">
    <property type="match status" value="1"/>
</dbReference>
<dbReference type="GO" id="GO:0004315">
    <property type="term" value="F:3-oxoacyl-[acyl-carrier-protein] synthase activity"/>
    <property type="evidence" value="ECO:0007669"/>
    <property type="project" value="UniProtKB-EC"/>
</dbReference>
<dbReference type="GO" id="GO:0004312">
    <property type="term" value="F:fatty acid synthase activity"/>
    <property type="evidence" value="ECO:0007669"/>
    <property type="project" value="InterPro"/>
</dbReference>
<comment type="catalytic activity">
    <reaction evidence="10 11">
        <text>a fatty acyl-[ACP] + malonyl-[ACP] + H(+) = a 3-oxoacyl-[ACP] + holo-[ACP] + CO2</text>
        <dbReference type="Rhea" id="RHEA:22836"/>
        <dbReference type="Rhea" id="RHEA-COMP:9623"/>
        <dbReference type="Rhea" id="RHEA-COMP:9685"/>
        <dbReference type="Rhea" id="RHEA-COMP:9916"/>
        <dbReference type="Rhea" id="RHEA-COMP:14125"/>
        <dbReference type="ChEBI" id="CHEBI:15378"/>
        <dbReference type="ChEBI" id="CHEBI:16526"/>
        <dbReference type="ChEBI" id="CHEBI:64479"/>
        <dbReference type="ChEBI" id="CHEBI:78449"/>
        <dbReference type="ChEBI" id="CHEBI:78776"/>
        <dbReference type="ChEBI" id="CHEBI:138651"/>
        <dbReference type="EC" id="2.3.1.41"/>
    </reaction>
</comment>
<dbReference type="InterPro" id="IPR014030">
    <property type="entry name" value="Ketoacyl_synth_N"/>
</dbReference>
<dbReference type="InterPro" id="IPR016039">
    <property type="entry name" value="Thiolase-like"/>
</dbReference>
<dbReference type="GO" id="GO:0008897">
    <property type="term" value="F:holo-[acyl-carrier-protein] synthase activity"/>
    <property type="evidence" value="ECO:0007669"/>
    <property type="project" value="InterPro"/>
</dbReference>
<dbReference type="GO" id="GO:0042759">
    <property type="term" value="P:long-chain fatty acid biosynthetic process"/>
    <property type="evidence" value="ECO:0007669"/>
    <property type="project" value="UniProtKB-UniRule"/>
</dbReference>
<feature type="domain" description="Ketosynthase family 3 (KS3)" evidence="16">
    <location>
        <begin position="1155"/>
        <end position="1675"/>
    </location>
</feature>
<reference evidence="17 18" key="1">
    <citation type="submission" date="2020-06" db="EMBL/GenBank/DDBJ databases">
        <title>The yeast mating-type switching endonuclease HO is a domesticated member of an unorthodox homing genetic element family.</title>
        <authorList>
            <person name="Coughlan A.Y."/>
            <person name="Lombardi L."/>
            <person name="Braun-Galleani S."/>
            <person name="Martos A.R."/>
            <person name="Galeote V."/>
            <person name="Bigey F."/>
            <person name="Dequin S."/>
            <person name="Byrne K.P."/>
            <person name="Wolfe K.H."/>
        </authorList>
    </citation>
    <scope>NUCLEOTIDE SEQUENCE [LARGE SCALE GENOMIC DNA]</scope>
    <source>
        <strain evidence="17 18">CBS2947</strain>
    </source>
</reference>
<dbReference type="PIRSF" id="PIRSF000454">
    <property type="entry name" value="FAS_yeast_alpha"/>
    <property type="match status" value="1"/>
</dbReference>
<evidence type="ECO:0000313" key="17">
    <source>
        <dbReference type="EMBL" id="QLQ78958.1"/>
    </source>
</evidence>
<sequence length="1748" mass="195337">MVKEEYKEELATTLLTELLAYQFAFPVRWIETQDHFINEFKAERIIEVGPSPILANMATRTIRANESHELACGRNMKRQVYCTSNHLDKINYGTEPAVQPTAVDKKRQESDQSHALPQERPAEEPAIIVPVGISTTQSTSGTFKFAKQITLSSKHILTALVSNKLPGCKYVDLDLSKSLKELSHGKSTLQNEIKSDLIKEFESLNDDNFEDIPLIQLSSEIEQDALGPLTLAQVIKFVTQSFSGKYQSLNGVRGYLSTKWSVMDPNPVLLFIAYQDSSFKRRFSTETDSEQFINDCCEAFAKTEKVDVIKADFCLSDNLELLDDGEERKVISAEEYNTFKEDLVALHQQQKNVLDNHLVIKEQANEYNGMRKELQVMKQRYSDLEAEFGEYYLNQSIKRLFSPRKIRVYDSAWNWSRQDILVLLHSVPLGGTRKIGADKFLNIRDILNRIDHTSLKMLQYFIDRKCPNGPWKTYLSKLYKLCQESLNLQPIYMDDVGTTLTINRSNDELSDFDTKEFNSEHYIKNMSLGNHSEAVKCDSSVVSTKLEMDSSSYYKIEGELFRVYSKIIQYALAASSSNPDDLWCQFESLYEQLLIFIKNSDQIASYFRNIVSDALSSINKSLYEKGNDVIIHDYSIECSSDEESDVDILSDESRNEQHHTQVVHGLPEMTKPFANDRCSIPVGVIPFLHIKRHSNINEEWIYDKHFTQVFLNNLLKIGSNGFSLTGKTALLLISDVSSKLVSQIIKVLLQAGATVLAAVNEFSYDITRKLQSIYHNFGSKTSKLVVLPLNQASKVDIKNFCGYITSVYGDIDFLLPLNVHESENNITSLSSKEEVTLRSVSVNLLRLFGHLVEAKKSKKMETRPTFVVLPLSPLSGSRGTTGILSESYAFLNKVLERWQVEGWKESLSFCGCMYGWTDEDKSDPFLAEGLEKLGIRTFSPTETAFNLLGLLTYEIVTQAQSTPLVADLNGGLHNLPNIQPVLQALKSDLIEKTNLEKLLKDEEKQDKSTLVQDKEVITTEVTPQGNIDLQYPNLLDYSTLKVEYNGSETEGLLDPANLVVITGFAEVGPWGNSRTRWQIESTGIFSLEGCIEMAWIMGLIKYKQTSEMSGWVDAATLESIDGIKIKERYEAKILEHSGIRIIEPELFGGYDPSRKQMLQEVIINHDLQPIQTSPEIAEQYKSEQGDKVDVFTLEGGQCSVRFLKGASLFIPKALNIERMVAGQIPTGWNPKTYGIPADIVSQVDPTTLYALVSTAEALIASGIVDPYEMYQYVHVSEVGNCIGSGIGGMKSHEAMQVFRMKDDPVQNDILPETFINVISAWINMLLISSSGPIKTPVGACATAVESLEMGYETIALGKAKICLVGGVDDFQGTISHEFANMGATSNSTNEAADGRDPREMCRPATSTRNGFMESQGAGVQILMRGDLAVKMGVPIYGIVGLAATASDKIGKSLPAPGKGILTTARETQKKPRFGSSKLNLGYRKRQLTRRIQEIEYWTENELSIGADPELTHNLAASQIARAKTHWGTDFYKDDPNIAPIRGALNVFGLSIDDLAVASCHGTSTKANEKNESQILDKMMDHLGRAEGNPLVTVFQKHLTGHPKGAAGAWMLNGCLQIMNSGLIPGNRNADNVDNQFEQYKHLVYPSRSISMDSVKACCVTSFGFGQKGAMALVINPNYLFACLSQQEYQEYAIKRAQREKDANSYYNNALVKGNIVQIKSAPPFPEDSEQKFYLDPLARINTPLSTNN</sequence>
<dbReference type="Pfam" id="PF00109">
    <property type="entry name" value="ketoacyl-synt"/>
    <property type="match status" value="1"/>
</dbReference>
<dbReference type="InterPro" id="IPR040899">
    <property type="entry name" value="Fas_alpha_ACP"/>
</dbReference>
<evidence type="ECO:0000256" key="15">
    <source>
        <dbReference type="SAM" id="MobiDB-lite"/>
    </source>
</evidence>
<dbReference type="InterPro" id="IPR026025">
    <property type="entry name" value="FAS_alpha_yeast"/>
</dbReference>
<protein>
    <recommendedName>
        <fullName evidence="11">Fatty acid synthase subunit alpha</fullName>
        <ecNumber evidence="11">2.3.1.86</ecNumber>
    </recommendedName>
    <domain>
        <recommendedName>
            <fullName evidence="11">3-oxoacyl-[acyl-carrier-protein] reductase</fullName>
            <ecNumber evidence="11">1.1.1.100</ecNumber>
        </recommendedName>
    </domain>
    <domain>
        <recommendedName>
            <fullName evidence="11">3-oxoacyl-[acyl-carrier-protein] synthase</fullName>
            <ecNumber evidence="11">2.3.1.41</ecNumber>
        </recommendedName>
    </domain>
</protein>
<dbReference type="InterPro" id="IPR041550">
    <property type="entry name" value="FASI_helical"/>
</dbReference>
<dbReference type="Gene3D" id="3.40.50.720">
    <property type="entry name" value="NAD(P)-binding Rossmann-like Domain"/>
    <property type="match status" value="1"/>
</dbReference>
<dbReference type="Pfam" id="PF18314">
    <property type="entry name" value="FAS_I_H"/>
    <property type="match status" value="1"/>
</dbReference>
<dbReference type="InterPro" id="IPR020841">
    <property type="entry name" value="PKS_Beta-ketoAc_synthase_dom"/>
</dbReference>
<dbReference type="Gene3D" id="3.40.47.10">
    <property type="match status" value="1"/>
</dbReference>
<evidence type="ECO:0000256" key="9">
    <source>
        <dbReference type="ARBA" id="ARBA00048508"/>
    </source>
</evidence>
<feature type="modified residue" description="O-(pantetheine 4'-phosphoryl)serine" evidence="13">
    <location>
        <position position="187"/>
    </location>
</feature>
<organism evidence="17 18">
    <name type="scientific">Torulaspora globosa</name>
    <dbReference type="NCBI Taxonomy" id="48254"/>
    <lineage>
        <taxon>Eukaryota</taxon>
        <taxon>Fungi</taxon>
        <taxon>Dikarya</taxon>
        <taxon>Ascomycota</taxon>
        <taxon>Saccharomycotina</taxon>
        <taxon>Saccharomycetes</taxon>
        <taxon>Saccharomycetales</taxon>
        <taxon>Saccharomycetaceae</taxon>
        <taxon>Torulaspora</taxon>
    </lineage>
</organism>
<dbReference type="FunFam" id="3.30.70.2490:FF:000001">
    <property type="entry name" value="Fatty acid synthase subunit alpha"/>
    <property type="match status" value="1"/>
</dbReference>
<evidence type="ECO:0000256" key="14">
    <source>
        <dbReference type="SAM" id="Coils"/>
    </source>
</evidence>
<evidence type="ECO:0000256" key="10">
    <source>
        <dbReference type="ARBA" id="ARBA00049541"/>
    </source>
</evidence>
<dbReference type="PROSITE" id="PS52004">
    <property type="entry name" value="KS3_2"/>
    <property type="match status" value="1"/>
</dbReference>
<dbReference type="InterPro" id="IPR016035">
    <property type="entry name" value="Acyl_Trfase/lysoPLipase"/>
</dbReference>
<dbReference type="FunFam" id="3.90.25.70:FF:000001">
    <property type="entry name" value="Fatty acid synthase subunit alpha"/>
    <property type="match status" value="1"/>
</dbReference>
<dbReference type="Proteomes" id="UP000510647">
    <property type="component" value="Chromosome 2"/>
</dbReference>
<evidence type="ECO:0000256" key="2">
    <source>
        <dbReference type="ARBA" id="ARBA00022450"/>
    </source>
</evidence>
<keyword evidence="14" id="KW-0175">Coiled coil</keyword>
<keyword evidence="5" id="KW-0276">Fatty acid metabolism</keyword>
<dbReference type="EC" id="2.3.1.86" evidence="11"/>
<evidence type="ECO:0000256" key="13">
    <source>
        <dbReference type="PIRSR" id="PIRSR000454-4"/>
    </source>
</evidence>
<keyword evidence="4 11" id="KW-0808">Transferase</keyword>
<evidence type="ECO:0000256" key="3">
    <source>
        <dbReference type="ARBA" id="ARBA00022553"/>
    </source>
</evidence>
<dbReference type="Pfam" id="PF18325">
    <property type="entry name" value="Fas_alpha_ACP"/>
    <property type="match status" value="1"/>
</dbReference>
<dbReference type="PANTHER" id="PTHR10982">
    <property type="entry name" value="MALONYL COA-ACYL CARRIER PROTEIN TRANSACYLASE"/>
    <property type="match status" value="1"/>
</dbReference>
<dbReference type="CDD" id="cd00828">
    <property type="entry name" value="elong_cond_enzymes"/>
    <property type="match status" value="1"/>
</dbReference>
<dbReference type="Gene3D" id="6.10.140.1410">
    <property type="match status" value="1"/>
</dbReference>
<dbReference type="EC" id="2.3.1.41" evidence="11"/>
<dbReference type="PROSITE" id="PS00606">
    <property type="entry name" value="KS3_1"/>
    <property type="match status" value="1"/>
</dbReference>
<keyword evidence="6" id="KW-0521">NADP</keyword>
<feature type="coiled-coil region" evidence="14">
    <location>
        <begin position="360"/>
        <end position="387"/>
    </location>
</feature>
<evidence type="ECO:0000256" key="11">
    <source>
        <dbReference type="PIRNR" id="PIRNR000454"/>
    </source>
</evidence>
<keyword evidence="8" id="KW-0444">Lipid biosynthesis</keyword>
<keyword evidence="3" id="KW-0597">Phosphoprotein</keyword>
<dbReference type="EMBL" id="CP059268">
    <property type="protein sequence ID" value="QLQ78958.1"/>
    <property type="molecule type" value="Genomic_DNA"/>
</dbReference>
<dbReference type="OrthoDB" id="4251012at2759"/>
<feature type="active site" description="For beta-ketoacyl synthase activity" evidence="12">
    <location>
        <position position="1340"/>
    </location>
</feature>
<feature type="compositionally biased region" description="Basic and acidic residues" evidence="15">
    <location>
        <begin position="103"/>
        <end position="112"/>
    </location>
</feature>
<dbReference type="SUPFAM" id="SSF52151">
    <property type="entry name" value="FabD/lysophospholipase-like"/>
    <property type="match status" value="1"/>
</dbReference>